<gene>
    <name evidence="2" type="ORF">OZSIB_0159</name>
</gene>
<keyword evidence="1" id="KW-0472">Membrane</keyword>
<dbReference type="AlphaFoldDB" id="A0A367ZMD5"/>
<accession>A0A367ZMD5</accession>
<evidence type="ECO:0000313" key="3">
    <source>
        <dbReference type="Proteomes" id="UP000252355"/>
    </source>
</evidence>
<dbReference type="EMBL" id="QOQW01000014">
    <property type="protein sequence ID" value="RCK79288.1"/>
    <property type="molecule type" value="Genomic_DNA"/>
</dbReference>
<reference evidence="2 3" key="1">
    <citation type="submission" date="2018-05" db="EMBL/GenBank/DDBJ databases">
        <title>A metagenomic window into the 2 km-deep terrestrial subsurface aquifer revealed taxonomically and functionally diverse microbial community comprising novel uncultured bacterial lineages.</title>
        <authorList>
            <person name="Kadnikov V.V."/>
            <person name="Mardanov A.V."/>
            <person name="Beletsky A.V."/>
            <person name="Banks D."/>
            <person name="Pimenov N.V."/>
            <person name="Frank Y.A."/>
            <person name="Karnachuk O.V."/>
            <person name="Ravin N.V."/>
        </authorList>
    </citation>
    <scope>NUCLEOTIDE SEQUENCE [LARGE SCALE GENOMIC DNA]</scope>
    <source>
        <strain evidence="2">BY5</strain>
    </source>
</reference>
<feature type="transmembrane region" description="Helical" evidence="1">
    <location>
        <begin position="7"/>
        <end position="26"/>
    </location>
</feature>
<feature type="transmembrane region" description="Helical" evidence="1">
    <location>
        <begin position="46"/>
        <end position="65"/>
    </location>
</feature>
<name>A0A367ZMD5_9BACT</name>
<organism evidence="2 3">
    <name type="scientific">Candidatus Ozemobacter sibiricus</name>
    <dbReference type="NCBI Taxonomy" id="2268124"/>
    <lineage>
        <taxon>Bacteria</taxon>
        <taxon>Candidatus Ozemobacteria</taxon>
        <taxon>Candidatus Ozemobacterales</taxon>
        <taxon>Candidatus Ozemobacteraceae</taxon>
        <taxon>Candidatus Ozemobacter</taxon>
    </lineage>
</organism>
<keyword evidence="1" id="KW-1133">Transmembrane helix</keyword>
<comment type="caution">
    <text evidence="2">The sequence shown here is derived from an EMBL/GenBank/DDBJ whole genome shotgun (WGS) entry which is preliminary data.</text>
</comment>
<proteinExistence type="predicted"/>
<keyword evidence="1" id="KW-0812">Transmembrane</keyword>
<evidence type="ECO:0000313" key="2">
    <source>
        <dbReference type="EMBL" id="RCK79288.1"/>
    </source>
</evidence>
<protein>
    <submittedName>
        <fullName evidence="2">Uncharacterized protein</fullName>
    </submittedName>
</protein>
<sequence length="73" mass="8927">MAYYYVVPFYLTAVFLVAYQVVSLMLRVFDFLNFFWDWWDTLRQRYPPVVLAEYAILIGFFYYIVKWELSGTP</sequence>
<dbReference type="Proteomes" id="UP000252355">
    <property type="component" value="Unassembled WGS sequence"/>
</dbReference>
<evidence type="ECO:0000256" key="1">
    <source>
        <dbReference type="SAM" id="Phobius"/>
    </source>
</evidence>